<dbReference type="PROSITE" id="PS51186">
    <property type="entry name" value="GNAT"/>
    <property type="match status" value="1"/>
</dbReference>
<dbReference type="SUPFAM" id="SSF55729">
    <property type="entry name" value="Acyl-CoA N-acyltransferases (Nat)"/>
    <property type="match status" value="2"/>
</dbReference>
<dbReference type="Pfam" id="PF00583">
    <property type="entry name" value="Acetyltransf_1"/>
    <property type="match status" value="1"/>
</dbReference>
<evidence type="ECO:0000313" key="3">
    <source>
        <dbReference type="Proteomes" id="UP001317779"/>
    </source>
</evidence>
<dbReference type="EMBL" id="AP027141">
    <property type="protein sequence ID" value="BDV30867.1"/>
    <property type="molecule type" value="Genomic_DNA"/>
</dbReference>
<dbReference type="InterPro" id="IPR016181">
    <property type="entry name" value="Acyl_CoA_acyltransferase"/>
</dbReference>
<accession>A0ABM8DYZ9</accession>
<name>A0ABM8DYZ9_9MICO</name>
<evidence type="ECO:0000259" key="1">
    <source>
        <dbReference type="PROSITE" id="PS51186"/>
    </source>
</evidence>
<feature type="domain" description="N-acetyltransferase" evidence="1">
    <location>
        <begin position="13"/>
        <end position="193"/>
    </location>
</feature>
<reference evidence="2 3" key="1">
    <citation type="submission" date="2022-12" db="EMBL/GenBank/DDBJ databases">
        <title>Microbacterium terricola strain KV-448 chromosome, complete genome.</title>
        <authorList>
            <person name="Oshima T."/>
            <person name="Moriya T."/>
            <person name="Bessho Y."/>
        </authorList>
    </citation>
    <scope>NUCLEOTIDE SEQUENCE [LARGE SCALE GENOMIC DNA]</scope>
    <source>
        <strain evidence="2 3">KV-448</strain>
    </source>
</reference>
<protein>
    <recommendedName>
        <fullName evidence="1">N-acetyltransferase domain-containing protein</fullName>
    </recommendedName>
</protein>
<dbReference type="InterPro" id="IPR000182">
    <property type="entry name" value="GNAT_dom"/>
</dbReference>
<evidence type="ECO:0000313" key="2">
    <source>
        <dbReference type="EMBL" id="BDV30867.1"/>
    </source>
</evidence>
<sequence length="362" mass="39832">MIRQTTALTIERIAVPEHPMAADAEPFAAIARISNAMCRHDTGNANFDTTPAEMLPAWQDTTDRLHLGFAARMDGDIVGIGTLQVPREEGATDVELDLIMDPDRWGEGVEDQLLDRLEAEARSLGRSVLQTYTLHRAGSDGTRLTAPTGFGSVPHDRQTALLLAHGYTLEQIERNSVLDLTGGLERLERMQAEAQAFAGDDFRVVAWTMPTPDEFAEGFAYAISRMSTDVPTAGMEWTEEHWDIERVRRREARLTASGLTVSVACVQHVPSGRIAAYTELVIGAEPAAVTHQWGTLVLREFRGRRLGTLVKCANLLRWRSLAPESPRVSTFNAEENRPMLDVNEAMGFVPASVAGGWKKTLG</sequence>
<dbReference type="CDD" id="cd04301">
    <property type="entry name" value="NAT_SF"/>
    <property type="match status" value="1"/>
</dbReference>
<keyword evidence="3" id="KW-1185">Reference proteome</keyword>
<dbReference type="Gene3D" id="3.40.630.30">
    <property type="match status" value="1"/>
</dbReference>
<dbReference type="Proteomes" id="UP001317779">
    <property type="component" value="Chromosome"/>
</dbReference>
<organism evidence="2 3">
    <name type="scientific">Microbacterium terricola</name>
    <dbReference type="NCBI Taxonomy" id="344163"/>
    <lineage>
        <taxon>Bacteria</taxon>
        <taxon>Bacillati</taxon>
        <taxon>Actinomycetota</taxon>
        <taxon>Actinomycetes</taxon>
        <taxon>Micrococcales</taxon>
        <taxon>Microbacteriaceae</taxon>
        <taxon>Microbacterium</taxon>
    </lineage>
</organism>
<proteinExistence type="predicted"/>
<gene>
    <name evidence="2" type="ORF">Microterr_15270</name>
</gene>